<organism evidence="7 8">
    <name type="scientific">Thermocatellispora tengchongensis</name>
    <dbReference type="NCBI Taxonomy" id="1073253"/>
    <lineage>
        <taxon>Bacteria</taxon>
        <taxon>Bacillati</taxon>
        <taxon>Actinomycetota</taxon>
        <taxon>Actinomycetes</taxon>
        <taxon>Streptosporangiales</taxon>
        <taxon>Streptosporangiaceae</taxon>
        <taxon>Thermocatellispora</taxon>
    </lineage>
</organism>
<dbReference type="PANTHER" id="PTHR23514">
    <property type="entry name" value="BYPASS OF STOP CODON PROTEIN 6"/>
    <property type="match status" value="1"/>
</dbReference>
<evidence type="ECO:0000259" key="6">
    <source>
        <dbReference type="PROSITE" id="PS50850"/>
    </source>
</evidence>
<dbReference type="PROSITE" id="PS50850">
    <property type="entry name" value="MFS"/>
    <property type="match status" value="1"/>
</dbReference>
<evidence type="ECO:0000256" key="3">
    <source>
        <dbReference type="ARBA" id="ARBA00022989"/>
    </source>
</evidence>
<accession>A0A840P641</accession>
<dbReference type="GO" id="GO:0022857">
    <property type="term" value="F:transmembrane transporter activity"/>
    <property type="evidence" value="ECO:0007669"/>
    <property type="project" value="InterPro"/>
</dbReference>
<keyword evidence="4 5" id="KW-0472">Membrane</keyword>
<keyword evidence="8" id="KW-1185">Reference proteome</keyword>
<dbReference type="SUPFAM" id="SSF103473">
    <property type="entry name" value="MFS general substrate transporter"/>
    <property type="match status" value="1"/>
</dbReference>
<feature type="transmembrane region" description="Helical" evidence="5">
    <location>
        <begin position="12"/>
        <end position="33"/>
    </location>
</feature>
<feature type="transmembrane region" description="Helical" evidence="5">
    <location>
        <begin position="45"/>
        <end position="70"/>
    </location>
</feature>
<keyword evidence="3 5" id="KW-1133">Transmembrane helix</keyword>
<dbReference type="GO" id="GO:0005886">
    <property type="term" value="C:plasma membrane"/>
    <property type="evidence" value="ECO:0007669"/>
    <property type="project" value="UniProtKB-SubCell"/>
</dbReference>
<dbReference type="InterPro" id="IPR020846">
    <property type="entry name" value="MFS_dom"/>
</dbReference>
<comment type="caution">
    <text evidence="7">The sequence shown here is derived from an EMBL/GenBank/DDBJ whole genome shotgun (WGS) entry which is preliminary data.</text>
</comment>
<evidence type="ECO:0000256" key="4">
    <source>
        <dbReference type="ARBA" id="ARBA00023136"/>
    </source>
</evidence>
<feature type="domain" description="Major facilitator superfamily (MFS) profile" evidence="6">
    <location>
        <begin position="9"/>
        <end position="149"/>
    </location>
</feature>
<dbReference type="InterPro" id="IPR036259">
    <property type="entry name" value="MFS_trans_sf"/>
</dbReference>
<keyword evidence="2 5" id="KW-0812">Transmembrane</keyword>
<comment type="subcellular location">
    <subcellularLocation>
        <location evidence="1">Cell membrane</location>
        <topology evidence="1">Multi-pass membrane protein</topology>
    </subcellularLocation>
</comment>
<protein>
    <submittedName>
        <fullName evidence="7">MFS family permease</fullName>
    </submittedName>
</protein>
<dbReference type="PANTHER" id="PTHR23514:SF13">
    <property type="entry name" value="INNER MEMBRANE PROTEIN YBJJ"/>
    <property type="match status" value="1"/>
</dbReference>
<sequence length="149" mass="15175">MADPRDRRARLAAFGVFFVQGLTFATLLTQVAALQAKHRLSDGELSVLLLVVPLIAGAGSVLAGALAARFGSRAVLRVAQPLACLAVVLAGLAASVPALVAANVLFGLCLGSVDAGMNMQGVAVERRYARPVLTGFHAAWSAAAVLGAL</sequence>
<gene>
    <name evidence="7" type="ORF">HNP84_003762</name>
</gene>
<name>A0A840P641_9ACTN</name>
<feature type="transmembrane region" description="Helical" evidence="5">
    <location>
        <begin position="82"/>
        <end position="108"/>
    </location>
</feature>
<evidence type="ECO:0000256" key="5">
    <source>
        <dbReference type="SAM" id="Phobius"/>
    </source>
</evidence>
<proteinExistence type="predicted"/>
<dbReference type="AlphaFoldDB" id="A0A840P641"/>
<reference evidence="7 8" key="1">
    <citation type="submission" date="2020-08" db="EMBL/GenBank/DDBJ databases">
        <title>Genomic Encyclopedia of Type Strains, Phase IV (KMG-IV): sequencing the most valuable type-strain genomes for metagenomic binning, comparative biology and taxonomic classification.</title>
        <authorList>
            <person name="Goeker M."/>
        </authorList>
    </citation>
    <scope>NUCLEOTIDE SEQUENCE [LARGE SCALE GENOMIC DNA]</scope>
    <source>
        <strain evidence="7 8">DSM 45615</strain>
    </source>
</reference>
<dbReference type="Proteomes" id="UP000578449">
    <property type="component" value="Unassembled WGS sequence"/>
</dbReference>
<evidence type="ECO:0000313" key="8">
    <source>
        <dbReference type="Proteomes" id="UP000578449"/>
    </source>
</evidence>
<evidence type="ECO:0000256" key="2">
    <source>
        <dbReference type="ARBA" id="ARBA00022692"/>
    </source>
</evidence>
<dbReference type="EMBL" id="JACHGN010000007">
    <property type="protein sequence ID" value="MBB5134036.1"/>
    <property type="molecule type" value="Genomic_DNA"/>
</dbReference>
<evidence type="ECO:0000313" key="7">
    <source>
        <dbReference type="EMBL" id="MBB5134036.1"/>
    </source>
</evidence>
<evidence type="ECO:0000256" key="1">
    <source>
        <dbReference type="ARBA" id="ARBA00004651"/>
    </source>
</evidence>
<dbReference type="RefSeq" id="WP_246518311.1">
    <property type="nucleotide sequence ID" value="NZ_BAABIX010000061.1"/>
</dbReference>
<dbReference type="InterPro" id="IPR051788">
    <property type="entry name" value="MFS_Transporter"/>
</dbReference>
<dbReference type="Gene3D" id="1.20.1250.20">
    <property type="entry name" value="MFS general substrate transporter like domains"/>
    <property type="match status" value="1"/>
</dbReference>